<comment type="caution">
    <text evidence="2">The sequence shown here is derived from an EMBL/GenBank/DDBJ whole genome shotgun (WGS) entry which is preliminary data.</text>
</comment>
<keyword evidence="3" id="KW-1185">Reference proteome</keyword>
<protein>
    <submittedName>
        <fullName evidence="2">Uncharacterized protein</fullName>
    </submittedName>
</protein>
<feature type="transmembrane region" description="Helical" evidence="1">
    <location>
        <begin position="5"/>
        <end position="21"/>
    </location>
</feature>
<evidence type="ECO:0000256" key="1">
    <source>
        <dbReference type="SAM" id="Phobius"/>
    </source>
</evidence>
<evidence type="ECO:0000313" key="3">
    <source>
        <dbReference type="Proteomes" id="UP001589585"/>
    </source>
</evidence>
<feature type="transmembrane region" description="Helical" evidence="1">
    <location>
        <begin position="27"/>
        <end position="44"/>
    </location>
</feature>
<proteinExistence type="predicted"/>
<gene>
    <name evidence="2" type="ORF">ACFFU9_12455</name>
</gene>
<sequence>MKYLNYLLILLGAIIAMYANHSEEQNQYILIGGISILMIGVYRTSRNIPSKLEKDEDDSLKQQEHEV</sequence>
<name>A0ABV5FDL0_9FLAO</name>
<keyword evidence="1" id="KW-1133">Transmembrane helix</keyword>
<accession>A0ABV5FDL0</accession>
<evidence type="ECO:0000313" key="2">
    <source>
        <dbReference type="EMBL" id="MFB9057552.1"/>
    </source>
</evidence>
<organism evidence="2 3">
    <name type="scientific">Mariniflexile ostreae</name>
    <dbReference type="NCBI Taxonomy" id="1520892"/>
    <lineage>
        <taxon>Bacteria</taxon>
        <taxon>Pseudomonadati</taxon>
        <taxon>Bacteroidota</taxon>
        <taxon>Flavobacteriia</taxon>
        <taxon>Flavobacteriales</taxon>
        <taxon>Flavobacteriaceae</taxon>
        <taxon>Mariniflexile</taxon>
    </lineage>
</organism>
<reference evidence="2 3" key="1">
    <citation type="submission" date="2024-09" db="EMBL/GenBank/DDBJ databases">
        <authorList>
            <person name="Sun Q."/>
            <person name="Mori K."/>
        </authorList>
    </citation>
    <scope>NUCLEOTIDE SEQUENCE [LARGE SCALE GENOMIC DNA]</scope>
    <source>
        <strain evidence="2 3">CECT 8622</strain>
    </source>
</reference>
<keyword evidence="1" id="KW-0812">Transmembrane</keyword>
<dbReference type="EMBL" id="JBHMFC010000081">
    <property type="protein sequence ID" value="MFB9057552.1"/>
    <property type="molecule type" value="Genomic_DNA"/>
</dbReference>
<dbReference type="Proteomes" id="UP001589585">
    <property type="component" value="Unassembled WGS sequence"/>
</dbReference>
<keyword evidence="1" id="KW-0472">Membrane</keyword>
<dbReference type="RefSeq" id="WP_379861785.1">
    <property type="nucleotide sequence ID" value="NZ_JBHMFC010000081.1"/>
</dbReference>